<feature type="region of interest" description="Disordered" evidence="1">
    <location>
        <begin position="41"/>
        <end position="103"/>
    </location>
</feature>
<protein>
    <recommendedName>
        <fullName evidence="5">Zinc finger/thioredoxin putative domain-containing protein</fullName>
    </recommendedName>
</protein>
<feature type="transmembrane region" description="Helical" evidence="2">
    <location>
        <begin position="110"/>
        <end position="128"/>
    </location>
</feature>
<evidence type="ECO:0000313" key="4">
    <source>
        <dbReference type="Proteomes" id="UP000503447"/>
    </source>
</evidence>
<keyword evidence="4" id="KW-1185">Reference proteome</keyword>
<feature type="region of interest" description="Disordered" evidence="1">
    <location>
        <begin position="137"/>
        <end position="231"/>
    </location>
</feature>
<evidence type="ECO:0008006" key="5">
    <source>
        <dbReference type="Google" id="ProtNLM"/>
    </source>
</evidence>
<evidence type="ECO:0000256" key="1">
    <source>
        <dbReference type="SAM" id="MobiDB-lite"/>
    </source>
</evidence>
<evidence type="ECO:0000313" key="3">
    <source>
        <dbReference type="EMBL" id="QJW95721.1"/>
    </source>
</evidence>
<feature type="compositionally biased region" description="Pro residues" evidence="1">
    <location>
        <begin position="148"/>
        <end position="169"/>
    </location>
</feature>
<keyword evidence="2" id="KW-1133">Transmembrane helix</keyword>
<evidence type="ECO:0000256" key="2">
    <source>
        <dbReference type="SAM" id="Phobius"/>
    </source>
</evidence>
<feature type="compositionally biased region" description="Pro residues" evidence="1">
    <location>
        <begin position="192"/>
        <end position="206"/>
    </location>
</feature>
<reference evidence="4" key="1">
    <citation type="submission" date="2020-05" db="EMBL/GenBank/DDBJ databases">
        <title>Frigoriglobus tundricola gen. nov., sp. nov., a psychrotolerant cellulolytic planctomycete of the family Gemmataceae with two divergent copies of 16S rRNA gene.</title>
        <authorList>
            <person name="Kulichevskaya I.S."/>
            <person name="Ivanova A.A."/>
            <person name="Naumoff D.G."/>
            <person name="Beletsky A.V."/>
            <person name="Rijpstra W.I.C."/>
            <person name="Sinninghe Damste J.S."/>
            <person name="Mardanov A.V."/>
            <person name="Ravin N.V."/>
            <person name="Dedysh S.N."/>
        </authorList>
    </citation>
    <scope>NUCLEOTIDE SEQUENCE [LARGE SCALE GENOMIC DNA]</scope>
    <source>
        <strain evidence="4">PL17</strain>
    </source>
</reference>
<dbReference type="RefSeq" id="WP_171471456.1">
    <property type="nucleotide sequence ID" value="NZ_CP053452.2"/>
</dbReference>
<accession>A0A6M5YR49</accession>
<dbReference type="Proteomes" id="UP000503447">
    <property type="component" value="Chromosome"/>
</dbReference>
<dbReference type="KEGG" id="ftj:FTUN_3275"/>
<organism evidence="3 4">
    <name type="scientific">Frigoriglobus tundricola</name>
    <dbReference type="NCBI Taxonomy" id="2774151"/>
    <lineage>
        <taxon>Bacteria</taxon>
        <taxon>Pseudomonadati</taxon>
        <taxon>Planctomycetota</taxon>
        <taxon>Planctomycetia</taxon>
        <taxon>Gemmatales</taxon>
        <taxon>Gemmataceae</taxon>
        <taxon>Frigoriglobus</taxon>
    </lineage>
</organism>
<keyword evidence="2" id="KW-0812">Transmembrane</keyword>
<keyword evidence="2" id="KW-0472">Membrane</keyword>
<dbReference type="AlphaFoldDB" id="A0A6M5YR49"/>
<sequence>MTLLKTRCPECNAPLKSAAGFTVGQTICCPKCETYFTVADPEAAGEGEEPEKTSGSKGKGATATRKPLRASAEDDEDDEYEKPKKKKKRRVDDDEDDEPTRSYKNSPLRYAILGVLIVTMLVLGYFYVQKVRKQREEDSANASDNTPADPPVVRPNVPPGFPPPPPGGPNGPGGFNRPGPRLPNPAGAGPKLPNPGGPAPKLPNPTRPGTGGGAPGNAPSVGMFGDPAPNSPEAKKLIEKFKDVLVGKKWVANLGDGVTQELAYETNGTFTTSLSGPEPVTVSGKYTIRQAVGTKGLKIQLDTTVGPQTITVIFEDDEIQHPTLQPGVTGTFRKK</sequence>
<gene>
    <name evidence="3" type="ORF">FTUN_3275</name>
</gene>
<name>A0A6M5YR49_9BACT</name>
<proteinExistence type="predicted"/>
<dbReference type="EMBL" id="CP053452">
    <property type="protein sequence ID" value="QJW95721.1"/>
    <property type="molecule type" value="Genomic_DNA"/>
</dbReference>